<sequence length="430" mass="47669">MGEDKKRDKTRHKKRETKPLPIVYEDEDERRRERERSAKRSETGTSSHHHSSHASSRRTQDPSEGSTTRRSESQNGTPLSRSALHSYKDPNTAKSEVASIASISSRGHKSGTVVAADAAWENRHSNKDYRAESDADVERARQNWEKTLGSHSQAERSKKISDYANKMTEYVPQDRLAAAAADIDQSRAATAKRQDPLHTRESRDGRHHTRSRSEATSSRRFHSTAPRERTSSRTHESITKITFEGDANLTIHDHDDGTTTRIISRTSGRKHHAPQPPSFSSHSGDTTRYHHAPAPPPQPLKVPRIQELGSVTASSYGSSSYGSSSRDSEITARPSRSGSGLPKPLPIKPCDWDVKTVNTSEAASFMGSHSVARGAYIEPTSSFYETETRRPSWVAPSVVSSSSRPVPPPSSYPLVVRSRGGDSRYTDSVW</sequence>
<dbReference type="Proteomes" id="UP000710849">
    <property type="component" value="Unassembled WGS sequence"/>
</dbReference>
<feature type="compositionally biased region" description="Basic and acidic residues" evidence="1">
    <location>
        <begin position="120"/>
        <end position="144"/>
    </location>
</feature>
<name>A0A9P5HW84_9HELO</name>
<feature type="compositionally biased region" description="Basic and acidic residues" evidence="1">
    <location>
        <begin position="225"/>
        <end position="238"/>
    </location>
</feature>
<feature type="compositionally biased region" description="Low complexity" evidence="1">
    <location>
        <begin position="314"/>
        <end position="325"/>
    </location>
</feature>
<feature type="compositionally biased region" description="Low complexity" evidence="1">
    <location>
        <begin position="391"/>
        <end position="404"/>
    </location>
</feature>
<dbReference type="AlphaFoldDB" id="A0A9P5HW84"/>
<feature type="region of interest" description="Disordered" evidence="1">
    <location>
        <begin position="181"/>
        <end position="241"/>
    </location>
</feature>
<feature type="compositionally biased region" description="Basic residues" evidence="1">
    <location>
        <begin position="47"/>
        <end position="56"/>
    </location>
</feature>
<proteinExistence type="predicted"/>
<protein>
    <submittedName>
        <fullName evidence="2">Uncharacterized protein</fullName>
    </submittedName>
</protein>
<organism evidence="2 3">
    <name type="scientific">Botrytis byssoidea</name>
    <dbReference type="NCBI Taxonomy" id="139641"/>
    <lineage>
        <taxon>Eukaryota</taxon>
        <taxon>Fungi</taxon>
        <taxon>Dikarya</taxon>
        <taxon>Ascomycota</taxon>
        <taxon>Pezizomycotina</taxon>
        <taxon>Leotiomycetes</taxon>
        <taxon>Helotiales</taxon>
        <taxon>Sclerotiniaceae</taxon>
        <taxon>Botrytis</taxon>
    </lineage>
</organism>
<evidence type="ECO:0000256" key="1">
    <source>
        <dbReference type="SAM" id="MobiDB-lite"/>
    </source>
</evidence>
<feature type="compositionally biased region" description="Basic and acidic residues" evidence="1">
    <location>
        <begin position="419"/>
        <end position="430"/>
    </location>
</feature>
<feature type="compositionally biased region" description="Basic and acidic residues" evidence="1">
    <location>
        <begin position="192"/>
        <end position="204"/>
    </location>
</feature>
<dbReference type="RefSeq" id="XP_038728055.1">
    <property type="nucleotide sequence ID" value="XM_038881194.1"/>
</dbReference>
<dbReference type="GeneID" id="62154267"/>
<feature type="compositionally biased region" description="Low complexity" evidence="1">
    <location>
        <begin position="181"/>
        <end position="191"/>
    </location>
</feature>
<keyword evidence="3" id="KW-1185">Reference proteome</keyword>
<feature type="region of interest" description="Disordered" evidence="1">
    <location>
        <begin position="265"/>
        <end position="349"/>
    </location>
</feature>
<feature type="compositionally biased region" description="Basic and acidic residues" evidence="1">
    <location>
        <begin position="29"/>
        <end position="42"/>
    </location>
</feature>
<evidence type="ECO:0000313" key="3">
    <source>
        <dbReference type="Proteomes" id="UP000710849"/>
    </source>
</evidence>
<comment type="caution">
    <text evidence="2">The sequence shown here is derived from an EMBL/GenBank/DDBJ whole genome shotgun (WGS) entry which is preliminary data.</text>
</comment>
<feature type="region of interest" description="Disordered" evidence="1">
    <location>
        <begin position="387"/>
        <end position="430"/>
    </location>
</feature>
<dbReference type="EMBL" id="RCSW01000029">
    <property type="protein sequence ID" value="KAF7924728.1"/>
    <property type="molecule type" value="Genomic_DNA"/>
</dbReference>
<gene>
    <name evidence="2" type="ORF">EAE97_010679</name>
</gene>
<feature type="region of interest" description="Disordered" evidence="1">
    <location>
        <begin position="1"/>
        <end position="160"/>
    </location>
</feature>
<evidence type="ECO:0000313" key="2">
    <source>
        <dbReference type="EMBL" id="KAF7924728.1"/>
    </source>
</evidence>
<accession>A0A9P5HW84</accession>
<reference evidence="2 3" key="1">
    <citation type="journal article" date="2020" name="Genome Biol. Evol.">
        <title>Comparative genomics of Sclerotiniaceae.</title>
        <authorList>
            <person name="Valero Jimenez C.A."/>
            <person name="Steentjes M."/>
            <person name="Scholten O.E."/>
            <person name="Van Kan J.A.L."/>
        </authorList>
    </citation>
    <scope>NUCLEOTIDE SEQUENCE [LARGE SCALE GENOMIC DNA]</scope>
    <source>
        <strain evidence="2 3">MUCL 94</strain>
    </source>
</reference>